<dbReference type="OrthoDB" id="5342924at2759"/>
<dbReference type="EMBL" id="KB726570">
    <property type="protein sequence ID" value="EMT67611.1"/>
    <property type="molecule type" value="Genomic_DNA"/>
</dbReference>
<dbReference type="Proteomes" id="UP000016929">
    <property type="component" value="Unassembled WGS sequence"/>
</dbReference>
<name>N1RPT8_FUSC4</name>
<dbReference type="AlphaFoldDB" id="N1RPT8"/>
<sequence>MLKPNSTRMMLKATHHCYILLYYRVTSNAWDRILELLALSHQSDPAHGPLLANTSASVITFKVVRKLQ</sequence>
<reference evidence="2" key="1">
    <citation type="submission" date="2012-09" db="EMBL/GenBank/DDBJ databases">
        <title>Genome sequencing and comparative transcriptomics of race 1 and race 4 of banana pathogen: Fusarium oxysporum f. sp. cubense.</title>
        <authorList>
            <person name="Fang X."/>
            <person name="Huang J."/>
        </authorList>
    </citation>
    <scope>NUCLEOTIDE SEQUENCE [LARGE SCALE GENOMIC DNA]</scope>
    <source>
        <strain evidence="2">race 4</strain>
    </source>
</reference>
<dbReference type="HOGENOM" id="CLU_2922661_0_0_1"/>
<proteinExistence type="predicted"/>
<reference evidence="2" key="2">
    <citation type="journal article" date="2014" name="PLoS ONE">
        <title>Genome and Transcriptome Analysis of the Fungal Pathogen Fusarium oxysporum f. sp. cubense Causing Banana Vascular Wilt Disease.</title>
        <authorList>
            <person name="Guo L."/>
            <person name="Han L."/>
            <person name="Yang L."/>
            <person name="Zeng H."/>
            <person name="Fan D."/>
            <person name="Zhu Y."/>
            <person name="Feng Y."/>
            <person name="Wang G."/>
            <person name="Peng C."/>
            <person name="Jiang X."/>
            <person name="Zhou D."/>
            <person name="Ni P."/>
            <person name="Liang C."/>
            <person name="Liu L."/>
            <person name="Wang J."/>
            <person name="Mao C."/>
            <person name="Fang X."/>
            <person name="Peng M."/>
            <person name="Huang J."/>
        </authorList>
    </citation>
    <scope>NUCLEOTIDE SEQUENCE [LARGE SCALE GENOMIC DNA]</scope>
    <source>
        <strain evidence="2">race 4</strain>
    </source>
</reference>
<gene>
    <name evidence="1" type="ORF">FOC4_g10005714</name>
</gene>
<evidence type="ECO:0000313" key="1">
    <source>
        <dbReference type="EMBL" id="EMT67611.1"/>
    </source>
</evidence>
<organism evidence="1 2">
    <name type="scientific">Fusarium oxysporum f. sp. cubense (strain race 4)</name>
    <name type="common">Panama disease fungus</name>
    <dbReference type="NCBI Taxonomy" id="2502994"/>
    <lineage>
        <taxon>Eukaryota</taxon>
        <taxon>Fungi</taxon>
        <taxon>Dikarya</taxon>
        <taxon>Ascomycota</taxon>
        <taxon>Pezizomycotina</taxon>
        <taxon>Sordariomycetes</taxon>
        <taxon>Hypocreomycetidae</taxon>
        <taxon>Hypocreales</taxon>
        <taxon>Nectriaceae</taxon>
        <taxon>Fusarium</taxon>
        <taxon>Fusarium oxysporum species complex</taxon>
    </lineage>
</organism>
<evidence type="ECO:0000313" key="2">
    <source>
        <dbReference type="Proteomes" id="UP000016929"/>
    </source>
</evidence>
<keyword evidence="2" id="KW-1185">Reference proteome</keyword>
<protein>
    <submittedName>
        <fullName evidence="1">Uncharacterized protein</fullName>
    </submittedName>
</protein>
<accession>N1RPT8</accession>